<dbReference type="Proteomes" id="UP000332933">
    <property type="component" value="Unassembled WGS sequence"/>
</dbReference>
<evidence type="ECO:0000313" key="1">
    <source>
        <dbReference type="EMBL" id="KAF0699974.1"/>
    </source>
</evidence>
<dbReference type="EMBL" id="CAADRA010005165">
    <property type="protein sequence ID" value="VFT86370.1"/>
    <property type="molecule type" value="Genomic_DNA"/>
</dbReference>
<keyword evidence="3" id="KW-1185">Reference proteome</keyword>
<evidence type="ECO:0000313" key="3">
    <source>
        <dbReference type="Proteomes" id="UP000332933"/>
    </source>
</evidence>
<name>A0A485KNF7_9STRA</name>
<proteinExistence type="predicted"/>
<gene>
    <name evidence="2" type="primary">Aste57867_9491</name>
    <name evidence="1" type="ORF">As57867_009454</name>
    <name evidence="2" type="ORF">ASTE57867_9491</name>
</gene>
<dbReference type="AlphaFoldDB" id="A0A485KNF7"/>
<accession>A0A485KNF7</accession>
<organism evidence="2 3">
    <name type="scientific">Aphanomyces stellatus</name>
    <dbReference type="NCBI Taxonomy" id="120398"/>
    <lineage>
        <taxon>Eukaryota</taxon>
        <taxon>Sar</taxon>
        <taxon>Stramenopiles</taxon>
        <taxon>Oomycota</taxon>
        <taxon>Saprolegniomycetes</taxon>
        <taxon>Saprolegniales</taxon>
        <taxon>Verrucalvaceae</taxon>
        <taxon>Aphanomyces</taxon>
    </lineage>
</organism>
<dbReference type="EMBL" id="VJMH01005144">
    <property type="protein sequence ID" value="KAF0699974.1"/>
    <property type="molecule type" value="Genomic_DNA"/>
</dbReference>
<reference evidence="1" key="2">
    <citation type="submission" date="2019-06" db="EMBL/GenBank/DDBJ databases">
        <title>Genomics analysis of Aphanomyces spp. identifies a new class of oomycete effector associated with host adaptation.</title>
        <authorList>
            <person name="Gaulin E."/>
        </authorList>
    </citation>
    <scope>NUCLEOTIDE SEQUENCE</scope>
    <source>
        <strain evidence="1">CBS 578.67</strain>
    </source>
</reference>
<evidence type="ECO:0000313" key="2">
    <source>
        <dbReference type="EMBL" id="VFT86370.1"/>
    </source>
</evidence>
<sequence>MGKLTCTWKGPLVVLSRKGETYRIGITTGGVLKSPVHANRLRPYYERGRSRPRPREDLDLSGVDWETHLIPLMDRNMKVENQYDNKRPIKILRCRHGRKLTRLGRKVIQWLVEYDDGTKGWINDQQLKPRHLVEQFSHEMHQEDDEMGNDAGVAVVA</sequence>
<reference evidence="2 3" key="1">
    <citation type="submission" date="2019-03" db="EMBL/GenBank/DDBJ databases">
        <authorList>
            <person name="Gaulin E."/>
            <person name="Dumas B."/>
        </authorList>
    </citation>
    <scope>NUCLEOTIDE SEQUENCE [LARGE SCALE GENOMIC DNA]</scope>
    <source>
        <strain evidence="2">CBS 568.67</strain>
    </source>
</reference>
<protein>
    <submittedName>
        <fullName evidence="2">Aste57867_9491 protein</fullName>
    </submittedName>
</protein>